<dbReference type="FunFam" id="3.50.30.30:FF:000008">
    <property type="entry name" value="Glutamate carboxypeptidase 2"/>
    <property type="match status" value="1"/>
</dbReference>
<evidence type="ECO:0000256" key="2">
    <source>
        <dbReference type="SAM" id="MobiDB-lite"/>
    </source>
</evidence>
<keyword evidence="8" id="KW-1185">Reference proteome</keyword>
<accession>A0A9P8Y554</accession>
<evidence type="ECO:0000259" key="6">
    <source>
        <dbReference type="Pfam" id="PF04389"/>
    </source>
</evidence>
<dbReference type="SUPFAM" id="SSF47672">
    <property type="entry name" value="Transferrin receptor-like dimerisation domain"/>
    <property type="match status" value="1"/>
</dbReference>
<dbReference type="Proteomes" id="UP000756346">
    <property type="component" value="Unassembled WGS sequence"/>
</dbReference>
<comment type="caution">
    <text evidence="7">The sequence shown here is derived from an EMBL/GenBank/DDBJ whole genome shotgun (WGS) entry which is preliminary data.</text>
</comment>
<evidence type="ECO:0000256" key="1">
    <source>
        <dbReference type="ARBA" id="ARBA00005634"/>
    </source>
</evidence>
<keyword evidence="3" id="KW-0812">Transmembrane</keyword>
<feature type="region of interest" description="Disordered" evidence="2">
    <location>
        <begin position="1"/>
        <end position="38"/>
    </location>
</feature>
<dbReference type="InterPro" id="IPR003137">
    <property type="entry name" value="PA_domain"/>
</dbReference>
<evidence type="ECO:0000313" key="8">
    <source>
        <dbReference type="Proteomes" id="UP000756346"/>
    </source>
</evidence>
<feature type="domain" description="PA" evidence="4">
    <location>
        <begin position="241"/>
        <end position="320"/>
    </location>
</feature>
<dbReference type="RefSeq" id="XP_046010555.1">
    <property type="nucleotide sequence ID" value="XM_046161077.1"/>
</dbReference>
<feature type="transmembrane region" description="Helical" evidence="3">
    <location>
        <begin position="68"/>
        <end position="89"/>
    </location>
</feature>
<evidence type="ECO:0000313" key="7">
    <source>
        <dbReference type="EMBL" id="KAH7027756.1"/>
    </source>
</evidence>
<proteinExistence type="inferred from homology"/>
<dbReference type="InterPro" id="IPR039373">
    <property type="entry name" value="Peptidase_M28B"/>
</dbReference>
<dbReference type="FunFam" id="3.40.630.10:FF:000101">
    <property type="entry name" value="N-acetylated alpha-linked acidic dipeptidase like 1"/>
    <property type="match status" value="1"/>
</dbReference>
<dbReference type="Gene3D" id="3.50.30.30">
    <property type="match status" value="1"/>
</dbReference>
<dbReference type="Pfam" id="PF04389">
    <property type="entry name" value="Peptidase_M28"/>
    <property type="match status" value="1"/>
</dbReference>
<dbReference type="Pfam" id="PF02225">
    <property type="entry name" value="PA"/>
    <property type="match status" value="1"/>
</dbReference>
<dbReference type="CDD" id="cd02121">
    <property type="entry name" value="PA_GCPII_like"/>
    <property type="match status" value="1"/>
</dbReference>
<dbReference type="InterPro" id="IPR007365">
    <property type="entry name" value="TFR-like_dimer_dom"/>
</dbReference>
<dbReference type="PANTHER" id="PTHR10404:SF46">
    <property type="entry name" value="VACUOLAR PROTEIN SORTING-ASSOCIATED PROTEIN 70"/>
    <property type="match status" value="1"/>
</dbReference>
<evidence type="ECO:0000259" key="5">
    <source>
        <dbReference type="Pfam" id="PF04253"/>
    </source>
</evidence>
<keyword evidence="3" id="KW-1133">Transmembrane helix</keyword>
<dbReference type="PANTHER" id="PTHR10404">
    <property type="entry name" value="N-ACETYLATED-ALPHA-LINKED ACIDIC DIPEPTIDASE"/>
    <property type="match status" value="1"/>
</dbReference>
<protein>
    <submittedName>
        <fullName evidence="7">Uncharacterized protein</fullName>
    </submittedName>
</protein>
<dbReference type="InterPro" id="IPR007484">
    <property type="entry name" value="Peptidase_M28"/>
</dbReference>
<dbReference type="GO" id="GO:0004180">
    <property type="term" value="F:carboxypeptidase activity"/>
    <property type="evidence" value="ECO:0007669"/>
    <property type="project" value="TreeGrafter"/>
</dbReference>
<evidence type="ECO:0000256" key="3">
    <source>
        <dbReference type="SAM" id="Phobius"/>
    </source>
</evidence>
<dbReference type="InterPro" id="IPR046450">
    <property type="entry name" value="PA_dom_sf"/>
</dbReference>
<reference evidence="7" key="1">
    <citation type="journal article" date="2021" name="Nat. Commun.">
        <title>Genetic determinants of endophytism in the Arabidopsis root mycobiome.</title>
        <authorList>
            <person name="Mesny F."/>
            <person name="Miyauchi S."/>
            <person name="Thiergart T."/>
            <person name="Pickel B."/>
            <person name="Atanasova L."/>
            <person name="Karlsson M."/>
            <person name="Huettel B."/>
            <person name="Barry K.W."/>
            <person name="Haridas S."/>
            <person name="Chen C."/>
            <person name="Bauer D."/>
            <person name="Andreopoulos W."/>
            <person name="Pangilinan J."/>
            <person name="LaButti K."/>
            <person name="Riley R."/>
            <person name="Lipzen A."/>
            <person name="Clum A."/>
            <person name="Drula E."/>
            <person name="Henrissat B."/>
            <person name="Kohler A."/>
            <person name="Grigoriev I.V."/>
            <person name="Martin F.M."/>
            <person name="Hacquard S."/>
        </authorList>
    </citation>
    <scope>NUCLEOTIDE SEQUENCE</scope>
    <source>
        <strain evidence="7">MPI-CAGE-CH-0230</strain>
    </source>
</reference>
<dbReference type="SUPFAM" id="SSF52025">
    <property type="entry name" value="PA domain"/>
    <property type="match status" value="1"/>
</dbReference>
<evidence type="ECO:0000259" key="4">
    <source>
        <dbReference type="Pfam" id="PF02225"/>
    </source>
</evidence>
<gene>
    <name evidence="7" type="ORF">B0I36DRAFT_385710</name>
</gene>
<dbReference type="Pfam" id="PF04253">
    <property type="entry name" value="TFR_dimer"/>
    <property type="match status" value="1"/>
</dbReference>
<dbReference type="OrthoDB" id="5841748at2759"/>
<dbReference type="SUPFAM" id="SSF53187">
    <property type="entry name" value="Zn-dependent exopeptidases"/>
    <property type="match status" value="1"/>
</dbReference>
<sequence>MKDGGHGPAGDAGAGHHDHGAGAGHHHHHHDYNGGYPTNVAGESTPLLTTVMVRRPIRRYPHQTLRRFCSIAINASLLALFLTFFITVVTNPYERRHEWPGRHGRGHDYVAAHTNSITYDELERLLLDTPSGEKASEWSKYYTSGPHLAGKNLSQAEWTRDRWNEWGVASTIVAYDTYINYPLSHRLALLNKSGTKNGDGTQSWRVAFEATLKEDVLEEDPTSGLKDSIPTFHGYSASGNVTGSFVYVNYGTYWDFEDLIRANISLTGKIAVARYGGIFRGLKVKRAQELGMVGCVIYSDPGDDGEMTEVNGYKAYPDGPARNPSSVQRGSVQFLSVAPGDPTTPGYPSKPGVPRQPVDGAIPSIPSLPLSYAEAIPILKALNGHGPSAKDLGQYWERGIGLGHKGVKYNVGPSPDDVVINLVNEQEYITTPMWDVIGIINGTIPDEVVVVGNHRDAWIAGGAGDPNSGSAVINEAIRSFGEALSQGWKPLRTIVFASWDGEEYGLVGSTEWVEEYLPWLKDANVAYINVDVGAVTPVFGASAAPLLHKLIYDVTARVPSPNQTVAGQTVRDLWDGRISTMGSGSDFTAFQDHAGIPCISFGFEGQAPNSPVYHYHSNYDSYHWMTEYGDRGFVYHKAMAQILGLTIAKMSETPLLTLNATDYATALKQYVEKVEKKVDTKHTTTLSTDVEIFEFRSRLTRPESTGDPDMIKVELAKLQKSITKFRHAAISLDAQSAKLAEEANEHIPWWKIISKIRLARAIRATNNKYKNIERAFLYKEGLDGRPWFKHVVFAPGIWTGYAGAVFPGLDESIDNKDFVNTMKWADIINDCIKAATETIS</sequence>
<feature type="compositionally biased region" description="Gly residues" evidence="2">
    <location>
        <begin position="1"/>
        <end position="13"/>
    </location>
</feature>
<feature type="domain" description="Peptidase M28" evidence="6">
    <location>
        <begin position="436"/>
        <end position="623"/>
    </location>
</feature>
<dbReference type="GeneID" id="70190623"/>
<keyword evidence="3" id="KW-0472">Membrane</keyword>
<comment type="similarity">
    <text evidence="1">Belongs to the peptidase M28 family. M28B subfamily.</text>
</comment>
<name>A0A9P8Y554_9PEZI</name>
<dbReference type="EMBL" id="JAGTJQ010000007">
    <property type="protein sequence ID" value="KAH7027756.1"/>
    <property type="molecule type" value="Genomic_DNA"/>
</dbReference>
<dbReference type="Gene3D" id="1.20.930.40">
    <property type="entry name" value="Transferrin receptor-like, dimerisation domain"/>
    <property type="match status" value="1"/>
</dbReference>
<dbReference type="Gene3D" id="3.40.630.10">
    <property type="entry name" value="Zn peptidases"/>
    <property type="match status" value="1"/>
</dbReference>
<dbReference type="InterPro" id="IPR036757">
    <property type="entry name" value="TFR-like_dimer_dom_sf"/>
</dbReference>
<dbReference type="AlphaFoldDB" id="A0A9P8Y554"/>
<organism evidence="7 8">
    <name type="scientific">Microdochium trichocladiopsis</name>
    <dbReference type="NCBI Taxonomy" id="1682393"/>
    <lineage>
        <taxon>Eukaryota</taxon>
        <taxon>Fungi</taxon>
        <taxon>Dikarya</taxon>
        <taxon>Ascomycota</taxon>
        <taxon>Pezizomycotina</taxon>
        <taxon>Sordariomycetes</taxon>
        <taxon>Xylariomycetidae</taxon>
        <taxon>Xylariales</taxon>
        <taxon>Microdochiaceae</taxon>
        <taxon>Microdochium</taxon>
    </lineage>
</organism>
<feature type="domain" description="Transferrin receptor-like dimerisation" evidence="5">
    <location>
        <begin position="714"/>
        <end position="839"/>
    </location>
</feature>
<dbReference type="CDD" id="cd08022">
    <property type="entry name" value="M28_PSMA_like"/>
    <property type="match status" value="1"/>
</dbReference>